<gene>
    <name evidence="1" type="ORF">CEQ21_12305</name>
</gene>
<dbReference type="AlphaFoldDB" id="A0A553SH64"/>
<protein>
    <submittedName>
        <fullName evidence="1">Sporulation protein</fullName>
    </submittedName>
</protein>
<sequence>MIQSIAYVREVLSLYTDRSNTGKSIYGKMNKGHYKSEEAFVRDLTEEEINFLNQVLAEEIQHAENEQDSERVHHLNDVYELLF</sequence>
<evidence type="ECO:0000313" key="1">
    <source>
        <dbReference type="EMBL" id="TRZ36334.1"/>
    </source>
</evidence>
<dbReference type="RefSeq" id="WP_185764825.1">
    <property type="nucleotide sequence ID" value="NZ_RIBP01000004.1"/>
</dbReference>
<evidence type="ECO:0000313" key="2">
    <source>
        <dbReference type="Proteomes" id="UP000319837"/>
    </source>
</evidence>
<dbReference type="Proteomes" id="UP000319837">
    <property type="component" value="Unassembled WGS sequence"/>
</dbReference>
<comment type="caution">
    <text evidence="1">The sequence shown here is derived from an EMBL/GenBank/DDBJ whole genome shotgun (WGS) entry which is preliminary data.</text>
</comment>
<accession>A0A553SH64</accession>
<dbReference type="InterPro" id="IPR020255">
    <property type="entry name" value="CsgA"/>
</dbReference>
<reference evidence="2" key="1">
    <citation type="submission" date="2018-10" db="EMBL/GenBank/DDBJ databases">
        <title>FDA dAtabase for Regulatory Grade micrObial Sequences (FDA-ARGOS): Supporting development and validation of Infectious Disease Dx tests.</title>
        <authorList>
            <person name="Minogue T."/>
            <person name="Wolcott M."/>
            <person name="Wasieloski L."/>
            <person name="Aguilar W."/>
            <person name="Moore D."/>
            <person name="Tallon L."/>
            <person name="Sadzewicz L."/>
            <person name="Sengamalay N."/>
            <person name="Ott S."/>
            <person name="Godinez A."/>
            <person name="Nagaraj S."/>
            <person name="Vavikolanu K."/>
            <person name="Vyas G."/>
            <person name="Nadendla S."/>
            <person name="George J."/>
            <person name="Sichtig H."/>
        </authorList>
    </citation>
    <scope>NUCLEOTIDE SEQUENCE [LARGE SCALE GENOMIC DNA]</scope>
    <source>
        <strain evidence="2">FDAARGOS_343</strain>
    </source>
</reference>
<name>A0A553SH64_NIACI</name>
<proteinExistence type="predicted"/>
<dbReference type="Pfam" id="PF17334">
    <property type="entry name" value="CsgA"/>
    <property type="match status" value="1"/>
</dbReference>
<organism evidence="1 2">
    <name type="scientific">Niallia circulans</name>
    <name type="common">Bacillus circulans</name>
    <dbReference type="NCBI Taxonomy" id="1397"/>
    <lineage>
        <taxon>Bacteria</taxon>
        <taxon>Bacillati</taxon>
        <taxon>Bacillota</taxon>
        <taxon>Bacilli</taxon>
        <taxon>Bacillales</taxon>
        <taxon>Bacillaceae</taxon>
        <taxon>Niallia</taxon>
    </lineage>
</organism>
<dbReference type="EMBL" id="RIBP01000004">
    <property type="protein sequence ID" value="TRZ36334.1"/>
    <property type="molecule type" value="Genomic_DNA"/>
</dbReference>